<evidence type="ECO:0000256" key="4">
    <source>
        <dbReference type="ARBA" id="ARBA00022737"/>
    </source>
</evidence>
<dbReference type="Pfam" id="PF00036">
    <property type="entry name" value="EF-hand_1"/>
    <property type="match status" value="1"/>
</dbReference>
<dbReference type="PROSITE" id="PS50222">
    <property type="entry name" value="EF_HAND_2"/>
    <property type="match status" value="3"/>
</dbReference>
<dbReference type="SMART" id="SM00054">
    <property type="entry name" value="EFh"/>
    <property type="match status" value="3"/>
</dbReference>
<feature type="domain" description="EF-hand" evidence="7">
    <location>
        <begin position="60"/>
        <end position="95"/>
    </location>
</feature>
<evidence type="ECO:0000313" key="8">
    <source>
        <dbReference type="EMBL" id="CAE0839093.1"/>
    </source>
</evidence>
<gene>
    <name evidence="8" type="ORF">EGYM00163_LOCUS50465</name>
</gene>
<organism evidence="8">
    <name type="scientific">Eutreptiella gymnastica</name>
    <dbReference type="NCBI Taxonomy" id="73025"/>
    <lineage>
        <taxon>Eukaryota</taxon>
        <taxon>Discoba</taxon>
        <taxon>Euglenozoa</taxon>
        <taxon>Euglenida</taxon>
        <taxon>Spirocuta</taxon>
        <taxon>Euglenophyceae</taxon>
        <taxon>Eutreptiales</taxon>
        <taxon>Eutreptiaceae</taxon>
        <taxon>Eutreptiella</taxon>
    </lineage>
</organism>
<dbReference type="PANTHER" id="PTHR23055:SF178">
    <property type="entry name" value="NEUROCALCIN HOMOLOG"/>
    <property type="match status" value="1"/>
</dbReference>
<keyword evidence="3" id="KW-0479">Metal-binding</keyword>
<accession>A0A7S4GJQ0</accession>
<dbReference type="Gene3D" id="1.10.238.10">
    <property type="entry name" value="EF-hand"/>
    <property type="match status" value="1"/>
</dbReference>
<dbReference type="CDD" id="cd00051">
    <property type="entry name" value="EFh"/>
    <property type="match status" value="1"/>
</dbReference>
<name>A0A7S4GJQ0_9EUGL</name>
<dbReference type="InterPro" id="IPR028846">
    <property type="entry name" value="Recoverin"/>
</dbReference>
<dbReference type="PROSITE" id="PS00018">
    <property type="entry name" value="EF_HAND_1"/>
    <property type="match status" value="2"/>
</dbReference>
<comment type="similarity">
    <text evidence="1">Belongs to the recoverin family.</text>
</comment>
<dbReference type="EMBL" id="HBJA01146603">
    <property type="protein sequence ID" value="CAE0839093.1"/>
    <property type="molecule type" value="Transcribed_RNA"/>
</dbReference>
<dbReference type="Pfam" id="PF13499">
    <property type="entry name" value="EF-hand_7"/>
    <property type="match status" value="1"/>
</dbReference>
<evidence type="ECO:0000256" key="5">
    <source>
        <dbReference type="ARBA" id="ARBA00022837"/>
    </source>
</evidence>
<dbReference type="InterPro" id="IPR011992">
    <property type="entry name" value="EF-hand-dom_pair"/>
</dbReference>
<proteinExistence type="inferred from homology"/>
<dbReference type="AlphaFoldDB" id="A0A7S4GJQ0"/>
<dbReference type="PANTHER" id="PTHR23055">
    <property type="entry name" value="CALCIUM BINDING PROTEINS"/>
    <property type="match status" value="1"/>
</dbReference>
<dbReference type="InterPro" id="IPR002048">
    <property type="entry name" value="EF_hand_dom"/>
</dbReference>
<dbReference type="SUPFAM" id="SSF47473">
    <property type="entry name" value="EF-hand"/>
    <property type="match status" value="1"/>
</dbReference>
<reference evidence="8" key="1">
    <citation type="submission" date="2021-01" db="EMBL/GenBank/DDBJ databases">
        <authorList>
            <person name="Corre E."/>
            <person name="Pelletier E."/>
            <person name="Niang G."/>
            <person name="Scheremetjew M."/>
            <person name="Finn R."/>
            <person name="Kale V."/>
            <person name="Holt S."/>
            <person name="Cochrane G."/>
            <person name="Meng A."/>
            <person name="Brown T."/>
            <person name="Cohen L."/>
        </authorList>
    </citation>
    <scope>NUCLEOTIDE SEQUENCE</scope>
    <source>
        <strain evidence="8">CCMP1594</strain>
    </source>
</reference>
<dbReference type="GO" id="GO:0005509">
    <property type="term" value="F:calcium ion binding"/>
    <property type="evidence" value="ECO:0007669"/>
    <property type="project" value="InterPro"/>
</dbReference>
<keyword evidence="6" id="KW-0449">Lipoprotein</keyword>
<dbReference type="InterPro" id="IPR018247">
    <property type="entry name" value="EF_Hand_1_Ca_BS"/>
</dbReference>
<evidence type="ECO:0000259" key="7">
    <source>
        <dbReference type="PROSITE" id="PS50222"/>
    </source>
</evidence>
<protein>
    <recommendedName>
        <fullName evidence="7">EF-hand domain-containing protein</fullName>
    </recommendedName>
</protein>
<evidence type="ECO:0000256" key="6">
    <source>
        <dbReference type="ARBA" id="ARBA00023288"/>
    </source>
</evidence>
<keyword evidence="4" id="KW-0677">Repeat</keyword>
<keyword evidence="5" id="KW-0106">Calcium</keyword>
<dbReference type="PRINTS" id="PR00450">
    <property type="entry name" value="RECOVERIN"/>
</dbReference>
<sequence length="187" mass="20906">MGNKSSNAAVQKELIDDFHQGTHYNKIEVRQLYKQFSGEAPTGVLSKAEFAGLSQSMGIHDPLVTEMVFNAFDRNKDGSIDFAEFVQGMSIMTRGTKEEKAEFAFHMLDMERQGSISKEGLLKIVTHLFQLMVDIDTMKAEECGPPERLVDTLFAEVDVDNDGYLTVDDYKAAAVKNPRILQALAMF</sequence>
<feature type="domain" description="EF-hand" evidence="7">
    <location>
        <begin position="96"/>
        <end position="131"/>
    </location>
</feature>
<keyword evidence="2" id="KW-0519">Myristate</keyword>
<evidence type="ECO:0000256" key="2">
    <source>
        <dbReference type="ARBA" id="ARBA00022707"/>
    </source>
</evidence>
<evidence type="ECO:0000256" key="1">
    <source>
        <dbReference type="ARBA" id="ARBA00006049"/>
    </source>
</evidence>
<evidence type="ECO:0000256" key="3">
    <source>
        <dbReference type="ARBA" id="ARBA00022723"/>
    </source>
</evidence>
<feature type="domain" description="EF-hand" evidence="7">
    <location>
        <begin position="145"/>
        <end position="180"/>
    </location>
</feature>